<keyword evidence="3" id="KW-0227">DNA damage</keyword>
<keyword evidence="6" id="KW-0539">Nucleus</keyword>
<dbReference type="RefSeq" id="XP_040604237.1">
    <property type="nucleotide sequence ID" value="XM_040748303.1"/>
</dbReference>
<evidence type="ECO:0000256" key="1">
    <source>
        <dbReference type="ARBA" id="ARBA00004123"/>
    </source>
</evidence>
<accession>A0ABM2XND7</accession>
<keyword evidence="9" id="KW-1185">Reference proteome</keyword>
<gene>
    <name evidence="10" type="primary">Eme2</name>
</gene>
<dbReference type="PANTHER" id="PTHR21077">
    <property type="entry name" value="EME1 PROTEIN"/>
    <property type="match status" value="1"/>
</dbReference>
<sequence length="399" mass="43969">MEEVVPKRVAGPSCGRGRCRSRGQRRPQAWEISDSEGEGATAREVGTQVSSTVREHRAASKALRADQVLSRLTVCVDPAVLEHAGSDILMEALGSLGCECRIEPQHQSRSLQWSVARPDPAPSSVPLEARAENEQEQLLLLDPQEFLQSAMQLTQITGPPCSTPWLSPDSSTRPRLAVIGLDAYLCGLHLPWEGPAKARAVGAERSPLFRSHQPSSQKTWPLKKSKDPHANVAISWSEVEEALVLLQLQANLDVLLVASWQELSQYVCAFTKALSQRPSKQYRDSLAFSFCTAGHWASGQQVTKEGSGLRGVWWRQIRQFNRVSSAVADAVVTAFPSPRLLQQALLDCSTEQERLSLLADLPVKVHRGRQPRRVGPDISRRICVFLTTTNPDLLLDLSS</sequence>
<proteinExistence type="inferred from homology"/>
<dbReference type="InterPro" id="IPR033310">
    <property type="entry name" value="Mms4/EME1/EME2"/>
</dbReference>
<dbReference type="GeneID" id="101835533"/>
<evidence type="ECO:0000313" key="10">
    <source>
        <dbReference type="RefSeq" id="XP_040604237.1"/>
    </source>
</evidence>
<comment type="similarity">
    <text evidence="2">Belongs to the EME1/MMS4 family.</text>
</comment>
<organism evidence="9 10">
    <name type="scientific">Mesocricetus auratus</name>
    <name type="common">Golden hamster</name>
    <dbReference type="NCBI Taxonomy" id="10036"/>
    <lineage>
        <taxon>Eukaryota</taxon>
        <taxon>Metazoa</taxon>
        <taxon>Chordata</taxon>
        <taxon>Craniata</taxon>
        <taxon>Vertebrata</taxon>
        <taxon>Euteleostomi</taxon>
        <taxon>Mammalia</taxon>
        <taxon>Eutheria</taxon>
        <taxon>Euarchontoglires</taxon>
        <taxon>Glires</taxon>
        <taxon>Rodentia</taxon>
        <taxon>Myomorpha</taxon>
        <taxon>Muroidea</taxon>
        <taxon>Cricetidae</taxon>
        <taxon>Cricetinae</taxon>
        <taxon>Mesocricetus</taxon>
    </lineage>
</organism>
<comment type="subcellular location">
    <subcellularLocation>
        <location evidence="1">Nucleus</location>
    </subcellularLocation>
</comment>
<dbReference type="PANTHER" id="PTHR21077:SF6">
    <property type="entry name" value="CROSSOVER JUNCTION ENDONUCLEASE EME2-RELATED"/>
    <property type="match status" value="1"/>
</dbReference>
<dbReference type="Gene3D" id="1.10.150.670">
    <property type="entry name" value="Crossover junction endonuclease EME1, DNA-binding domain"/>
    <property type="match status" value="1"/>
</dbReference>
<dbReference type="Gene3D" id="3.40.50.10130">
    <property type="match status" value="1"/>
</dbReference>
<dbReference type="Pfam" id="PF21292">
    <property type="entry name" value="EME1-MUS81_C"/>
    <property type="match status" value="1"/>
</dbReference>
<keyword evidence="10" id="KW-0255">Endonuclease</keyword>
<dbReference type="Proteomes" id="UP000886700">
    <property type="component" value="Unplaced"/>
</dbReference>
<evidence type="ECO:0000259" key="8">
    <source>
        <dbReference type="SMART" id="SM00891"/>
    </source>
</evidence>
<evidence type="ECO:0000313" key="9">
    <source>
        <dbReference type="Proteomes" id="UP000886700"/>
    </source>
</evidence>
<feature type="region of interest" description="Disordered" evidence="7">
    <location>
        <begin position="1"/>
        <end position="53"/>
    </location>
</feature>
<keyword evidence="4" id="KW-0233">DNA recombination</keyword>
<protein>
    <submittedName>
        <fullName evidence="10">Probable crossover junction endonuclease EME2 isoform X1</fullName>
    </submittedName>
</protein>
<dbReference type="GO" id="GO:0004519">
    <property type="term" value="F:endonuclease activity"/>
    <property type="evidence" value="ECO:0007669"/>
    <property type="project" value="UniProtKB-KW"/>
</dbReference>
<name>A0ABM2XND7_MESAU</name>
<evidence type="ECO:0000256" key="2">
    <source>
        <dbReference type="ARBA" id="ARBA00005313"/>
    </source>
</evidence>
<keyword evidence="10" id="KW-0540">Nuclease</keyword>
<evidence type="ECO:0000256" key="3">
    <source>
        <dbReference type="ARBA" id="ARBA00022763"/>
    </source>
</evidence>
<keyword evidence="10" id="KW-0378">Hydrolase</keyword>
<dbReference type="InterPro" id="IPR006166">
    <property type="entry name" value="ERCC4_domain"/>
</dbReference>
<evidence type="ECO:0000256" key="4">
    <source>
        <dbReference type="ARBA" id="ARBA00023172"/>
    </source>
</evidence>
<feature type="domain" description="ERCC4" evidence="8">
    <location>
        <begin position="73"/>
        <end position="346"/>
    </location>
</feature>
<evidence type="ECO:0000256" key="7">
    <source>
        <dbReference type="SAM" id="MobiDB-lite"/>
    </source>
</evidence>
<reference evidence="10" key="1">
    <citation type="submission" date="2025-08" db="UniProtKB">
        <authorList>
            <consortium name="RefSeq"/>
        </authorList>
    </citation>
    <scope>IDENTIFICATION</scope>
    <source>
        <tissue evidence="10">Liver</tissue>
    </source>
</reference>
<evidence type="ECO:0000256" key="5">
    <source>
        <dbReference type="ARBA" id="ARBA00023204"/>
    </source>
</evidence>
<dbReference type="SMART" id="SM00891">
    <property type="entry name" value="ERCC4"/>
    <property type="match status" value="1"/>
</dbReference>
<keyword evidence="5" id="KW-0234">DNA repair</keyword>
<evidence type="ECO:0000256" key="6">
    <source>
        <dbReference type="ARBA" id="ARBA00023242"/>
    </source>
</evidence>
<dbReference type="InterPro" id="IPR042530">
    <property type="entry name" value="EME1/EME2_C"/>
</dbReference>